<dbReference type="Gene3D" id="1.25.40.10">
    <property type="entry name" value="Tetratricopeptide repeat domain"/>
    <property type="match status" value="2"/>
</dbReference>
<keyword evidence="2" id="KW-1185">Reference proteome</keyword>
<organism evidence="1 2">
    <name type="scientific">Cryptosporidium xiaoi</name>
    <dbReference type="NCBI Taxonomy" id="659607"/>
    <lineage>
        <taxon>Eukaryota</taxon>
        <taxon>Sar</taxon>
        <taxon>Alveolata</taxon>
        <taxon>Apicomplexa</taxon>
        <taxon>Conoidasida</taxon>
        <taxon>Coccidia</taxon>
        <taxon>Eucoccidiorida</taxon>
        <taxon>Eimeriorina</taxon>
        <taxon>Cryptosporidiidae</taxon>
        <taxon>Cryptosporidium</taxon>
    </lineage>
</organism>
<evidence type="ECO:0000313" key="1">
    <source>
        <dbReference type="EMBL" id="KAK6590496.1"/>
    </source>
</evidence>
<sequence>MNAIGLVHNAQECLTRFPPDYEEASKLFERAYQLEPKNSFVLSVYGEFMMAIGELEKGRVLIEESISVDPSDDHIKYFNLGQILEGEESLFIWKKGIEILINKLRIMEANSPEDFSNEQLYFLKNQLCSAFCAVIELYMTDLCDNEDAETEIQKYLEKSEKIDKDHFETLCCKLSYLKTIEDIDESKKCVSRIRELLYSRYGLNLEDPIDDDSFLQLPEYSVRLNLSRTLIDLNETELAEELLNSLLTEDEEDWQVWYLLSWCFLVSDNILNSIESFNLFKKYGEKHIRDPELKKQFKLDLENLRQNIEKINKSGKK</sequence>
<dbReference type="InterPro" id="IPR011990">
    <property type="entry name" value="TPR-like_helical_dom_sf"/>
</dbReference>
<dbReference type="CDD" id="cd24142">
    <property type="entry name" value="ACL4-like"/>
    <property type="match status" value="1"/>
</dbReference>
<gene>
    <name evidence="1" type="ORF">RS030_152329</name>
</gene>
<dbReference type="AlphaFoldDB" id="A0AAV9Y0P0"/>
<accession>A0AAV9Y0P0</accession>
<dbReference type="SUPFAM" id="SSF48452">
    <property type="entry name" value="TPR-like"/>
    <property type="match status" value="1"/>
</dbReference>
<dbReference type="EMBL" id="JAWDEY010000006">
    <property type="protein sequence ID" value="KAK6590496.1"/>
    <property type="molecule type" value="Genomic_DNA"/>
</dbReference>
<comment type="caution">
    <text evidence="1">The sequence shown here is derived from an EMBL/GenBank/DDBJ whole genome shotgun (WGS) entry which is preliminary data.</text>
</comment>
<proteinExistence type="predicted"/>
<protein>
    <submittedName>
        <fullName evidence="1">TPR repeat</fullName>
    </submittedName>
</protein>
<name>A0AAV9Y0P0_9CRYT</name>
<reference evidence="1 2" key="1">
    <citation type="submission" date="2023-10" db="EMBL/GenBank/DDBJ databases">
        <title>Comparative genomics analysis reveals potential genetic determinants of host preference in Cryptosporidium xiaoi.</title>
        <authorList>
            <person name="Xiao L."/>
            <person name="Li J."/>
        </authorList>
    </citation>
    <scope>NUCLEOTIDE SEQUENCE [LARGE SCALE GENOMIC DNA]</scope>
    <source>
        <strain evidence="1 2">52996</strain>
    </source>
</reference>
<evidence type="ECO:0000313" key="2">
    <source>
        <dbReference type="Proteomes" id="UP001311799"/>
    </source>
</evidence>
<dbReference type="Proteomes" id="UP001311799">
    <property type="component" value="Unassembled WGS sequence"/>
</dbReference>